<gene>
    <name evidence="1" type="ORF">UFOVP1126_35</name>
    <name evidence="2" type="ORF">UFOVP1485_35</name>
    <name evidence="3" type="ORF">UFOVP1573_24</name>
</gene>
<sequence>MIKWRCEVCKAQRQSEVKPDKIKRLCEDCAAQHWRRVVDIYTPGGGDNLAEAKRQLVWAISRLKEYQSKAGEK</sequence>
<name>A0A6J7XGG9_9CAUD</name>
<dbReference type="EMBL" id="LR797069">
    <property type="protein sequence ID" value="CAB4184642.1"/>
    <property type="molecule type" value="Genomic_DNA"/>
</dbReference>
<organism evidence="3">
    <name type="scientific">uncultured Caudovirales phage</name>
    <dbReference type="NCBI Taxonomy" id="2100421"/>
    <lineage>
        <taxon>Viruses</taxon>
        <taxon>Duplodnaviria</taxon>
        <taxon>Heunggongvirae</taxon>
        <taxon>Uroviricota</taxon>
        <taxon>Caudoviricetes</taxon>
        <taxon>Peduoviridae</taxon>
        <taxon>Maltschvirus</taxon>
        <taxon>Maltschvirus maltsch</taxon>
    </lineage>
</organism>
<evidence type="ECO:0000313" key="3">
    <source>
        <dbReference type="EMBL" id="CAB5230512.1"/>
    </source>
</evidence>
<reference evidence="3" key="1">
    <citation type="submission" date="2020-05" db="EMBL/GenBank/DDBJ databases">
        <authorList>
            <person name="Chiriac C."/>
            <person name="Salcher M."/>
            <person name="Ghai R."/>
            <person name="Kavagutti S V."/>
        </authorList>
    </citation>
    <scope>NUCLEOTIDE SEQUENCE</scope>
</reference>
<dbReference type="EMBL" id="LR797428">
    <property type="protein sequence ID" value="CAB4215595.1"/>
    <property type="molecule type" value="Genomic_DNA"/>
</dbReference>
<evidence type="ECO:0000313" key="1">
    <source>
        <dbReference type="EMBL" id="CAB4184642.1"/>
    </source>
</evidence>
<proteinExistence type="predicted"/>
<protein>
    <submittedName>
        <fullName evidence="3">Uncharacterized protein</fullName>
    </submittedName>
</protein>
<dbReference type="EMBL" id="LR798419">
    <property type="protein sequence ID" value="CAB5230512.1"/>
    <property type="molecule type" value="Genomic_DNA"/>
</dbReference>
<accession>A0A6J7XGG9</accession>
<evidence type="ECO:0000313" key="2">
    <source>
        <dbReference type="EMBL" id="CAB4215595.1"/>
    </source>
</evidence>